<organism evidence="1 2">
    <name type="scientific">Dehalococcoides mccartyi</name>
    <dbReference type="NCBI Taxonomy" id="61435"/>
    <lineage>
        <taxon>Bacteria</taxon>
        <taxon>Bacillati</taxon>
        <taxon>Chloroflexota</taxon>
        <taxon>Dehalococcoidia</taxon>
        <taxon>Dehalococcoidales</taxon>
        <taxon>Dehalococcoidaceae</taxon>
        <taxon>Dehalococcoides</taxon>
    </lineage>
</organism>
<proteinExistence type="predicted"/>
<evidence type="ECO:0000313" key="2">
    <source>
        <dbReference type="Proteomes" id="UP000076394"/>
    </source>
</evidence>
<accession>A0A142VBQ5</accession>
<sequence>MNVNIRTGSSGYLVNLYRIYKQNGIYKEGEQAPPSKIPMAIS</sequence>
<evidence type="ECO:0000313" key="1">
    <source>
        <dbReference type="EMBL" id="AMU87248.1"/>
    </source>
</evidence>
<dbReference type="PATRIC" id="fig|61435.8.peg.1415"/>
<gene>
    <name evidence="1" type="ORF">Dm11a5_1422</name>
</gene>
<protein>
    <submittedName>
        <fullName evidence="1">Uncharacterized protein</fullName>
    </submittedName>
</protein>
<dbReference type="EMBL" id="CP011127">
    <property type="protein sequence ID" value="AMU87248.1"/>
    <property type="molecule type" value="Genomic_DNA"/>
</dbReference>
<name>A0A142VBQ5_9CHLR</name>
<dbReference type="Proteomes" id="UP000076394">
    <property type="component" value="Chromosome"/>
</dbReference>
<dbReference type="AlphaFoldDB" id="A0A142VBQ5"/>
<reference evidence="1 2" key="1">
    <citation type="submission" date="2015-03" db="EMBL/GenBank/DDBJ databases">
        <title>Genomic characterization of Dehalococcoides mccartyi strain 11a5, an unusal plasmid-containing chloroethene dechlorinator.</title>
        <authorList>
            <person name="Zhao S."/>
            <person name="Ding C."/>
            <person name="He J."/>
        </authorList>
    </citation>
    <scope>NUCLEOTIDE SEQUENCE [LARGE SCALE GENOMIC DNA]</scope>
    <source>
        <strain evidence="1 2">11a5</strain>
    </source>
</reference>